<keyword evidence="3 8" id="KW-1134">Transmembrane beta strand</keyword>
<evidence type="ECO:0000256" key="6">
    <source>
        <dbReference type="ARBA" id="ARBA00023136"/>
    </source>
</evidence>
<dbReference type="InterPro" id="IPR037066">
    <property type="entry name" value="Plug_dom_sf"/>
</dbReference>
<keyword evidence="6 8" id="KW-0472">Membrane</keyword>
<evidence type="ECO:0000259" key="10">
    <source>
        <dbReference type="Pfam" id="PF00593"/>
    </source>
</evidence>
<dbReference type="SUPFAM" id="SSF56935">
    <property type="entry name" value="Porins"/>
    <property type="match status" value="1"/>
</dbReference>
<dbReference type="InterPro" id="IPR036942">
    <property type="entry name" value="Beta-barrel_TonB_sf"/>
</dbReference>
<organism evidence="12 13">
    <name type="scientific">Siphonobacter curvatus</name>
    <dbReference type="NCBI Taxonomy" id="2094562"/>
    <lineage>
        <taxon>Bacteria</taxon>
        <taxon>Pseudomonadati</taxon>
        <taxon>Bacteroidota</taxon>
        <taxon>Cytophagia</taxon>
        <taxon>Cytophagales</taxon>
        <taxon>Cytophagaceae</taxon>
        <taxon>Siphonobacter</taxon>
    </lineage>
</organism>
<dbReference type="RefSeq" id="WP_104714373.1">
    <property type="nucleotide sequence ID" value="NZ_PTRA01000002.1"/>
</dbReference>
<dbReference type="Proteomes" id="UP000239590">
    <property type="component" value="Unassembled WGS sequence"/>
</dbReference>
<sequence>MNKLLPTRRRLYEYLLACTIGFFLLLGLTVQAQTSRTLTGTVTDETGATLPGVSILRKGSQQGTTTNEEGKYRLTFSEEAATLIFSYVGYTPQEVAVGAGSVLDVVLKADSKALSEVVVVGYGTQKKAEVATAVGSIEGKTIADRGTVSPLQGAQGQIAGVDISAGSGRAGASYSVQIRGQNSLAGGQPLYVVDGVIVPDINFLNPQDIAKMDVLKDAASTAIYGSRGSNGVILVTTKGGSSAKGRTTISYDGYVGIREVARMPHFMSGPEWWEYRQNTFISPELIAGRTNYDNTIGSLGNPVVQQRVANGDYTNWRDLVLRTGTQMNHWLTISGASEKNTVQYLIGAGYQKEKGNLLQEGLDRYNFKASVDGRMNDHWSAGMSVNFSLSDIERGSDDAVRNAFNMAPIFSPYDANGNLMFRPGQIPVPNSTTISSFTSTVNPLLEIPNTENNTRRLFGVGNLYLQYALNDWLELRSTFSPSVNFERNGRYWGSLTGVGDGLLPDAQRSNAQSLSYIFDNIATIRKNFGDHRFTFTGLFSMQKDRFEGDGLRVNDLPFNSSYYNLGSSTNRQSGTSYFRQVSILSYMARVNYVFKDRYFATLATRWDGSSKLAEGHKWSTFPSLAVGWQLSEENFLKSANFISDLKLRVSAGIAGNNNNISAYESQMNLSDPTFYDYGGTVALGYGPSRLPNPGLTWERTRELDFGLDYGFFNGRISGTLDVYNKLSRGILMNRDIPIETGWSSIKDNVGSVRNKGIEFSLRTVNVSTKNFTWSTSFNFARNKNEIVDLLDKKEDLVGNWWFIGRPINVNYTYVFDGIWQESERELAVKYGQLPGQARVKDLNNDGKISSADDRAIIGQKDPKWTGGFSTQFTYKNFDLSASMFARQGAQVYSAFHSIFLNYSDRGTNKIYEDYYMTDNKVTPSRVSNTYPMPNNIGPYWTGVSGVGYYKDVSFVKVQNIVLGYTLPTTLVDKIGVKSLRVYANVLNPFVWTKYNGFDPEYASGIDPTTTSNVSNTTTGNINNTGPSTITYQFGLNLKF</sequence>
<feature type="domain" description="TonB-dependent receptor-like beta-barrel" evidence="10">
    <location>
        <begin position="416"/>
        <end position="987"/>
    </location>
</feature>
<proteinExistence type="inferred from homology"/>
<evidence type="ECO:0000256" key="1">
    <source>
        <dbReference type="ARBA" id="ARBA00004571"/>
    </source>
</evidence>
<dbReference type="InterPro" id="IPR008969">
    <property type="entry name" value="CarboxyPept-like_regulatory"/>
</dbReference>
<evidence type="ECO:0000313" key="12">
    <source>
        <dbReference type="EMBL" id="PQA56816.1"/>
    </source>
</evidence>
<keyword evidence="5 9" id="KW-0798">TonB box</keyword>
<evidence type="ECO:0000256" key="4">
    <source>
        <dbReference type="ARBA" id="ARBA00022692"/>
    </source>
</evidence>
<dbReference type="NCBIfam" id="TIGR04056">
    <property type="entry name" value="OMP_RagA_SusC"/>
    <property type="match status" value="1"/>
</dbReference>
<gene>
    <name evidence="12" type="ORF">C5O19_15865</name>
</gene>
<reference evidence="13" key="1">
    <citation type="submission" date="2018-02" db="EMBL/GenBank/DDBJ databases">
        <title>Genome sequencing of Solimonas sp. HR-BB.</title>
        <authorList>
            <person name="Lee Y."/>
            <person name="Jeon C.O."/>
        </authorList>
    </citation>
    <scope>NUCLEOTIDE SEQUENCE [LARGE SCALE GENOMIC DNA]</scope>
    <source>
        <strain evidence="13">HR-U</strain>
    </source>
</reference>
<dbReference type="Pfam" id="PF00593">
    <property type="entry name" value="TonB_dep_Rec_b-barrel"/>
    <property type="match status" value="1"/>
</dbReference>
<dbReference type="GO" id="GO:0009279">
    <property type="term" value="C:cell outer membrane"/>
    <property type="evidence" value="ECO:0007669"/>
    <property type="project" value="UniProtKB-SubCell"/>
</dbReference>
<evidence type="ECO:0000256" key="7">
    <source>
        <dbReference type="ARBA" id="ARBA00023237"/>
    </source>
</evidence>
<dbReference type="Pfam" id="PF07715">
    <property type="entry name" value="Plug"/>
    <property type="match status" value="1"/>
</dbReference>
<keyword evidence="4 8" id="KW-0812">Transmembrane</keyword>
<comment type="caution">
    <text evidence="12">The sequence shown here is derived from an EMBL/GenBank/DDBJ whole genome shotgun (WGS) entry which is preliminary data.</text>
</comment>
<dbReference type="Gene3D" id="2.40.170.20">
    <property type="entry name" value="TonB-dependent receptor, beta-barrel domain"/>
    <property type="match status" value="1"/>
</dbReference>
<dbReference type="NCBIfam" id="TIGR04057">
    <property type="entry name" value="SusC_RagA_signa"/>
    <property type="match status" value="1"/>
</dbReference>
<dbReference type="InterPro" id="IPR039426">
    <property type="entry name" value="TonB-dep_rcpt-like"/>
</dbReference>
<dbReference type="PROSITE" id="PS52016">
    <property type="entry name" value="TONB_DEPENDENT_REC_3"/>
    <property type="match status" value="1"/>
</dbReference>
<comment type="similarity">
    <text evidence="8 9">Belongs to the TonB-dependent receptor family.</text>
</comment>
<accession>A0A2S7IJY0</accession>
<dbReference type="Gene3D" id="2.170.130.10">
    <property type="entry name" value="TonB-dependent receptor, plug domain"/>
    <property type="match status" value="1"/>
</dbReference>
<evidence type="ECO:0000259" key="11">
    <source>
        <dbReference type="Pfam" id="PF07715"/>
    </source>
</evidence>
<keyword evidence="13" id="KW-1185">Reference proteome</keyword>
<feature type="domain" description="TonB-dependent receptor plug" evidence="11">
    <location>
        <begin position="127"/>
        <end position="232"/>
    </location>
</feature>
<dbReference type="InterPro" id="IPR023997">
    <property type="entry name" value="TonB-dep_OMP_SusC/RagA_CS"/>
</dbReference>
<dbReference type="EMBL" id="PTRA01000002">
    <property type="protein sequence ID" value="PQA56816.1"/>
    <property type="molecule type" value="Genomic_DNA"/>
</dbReference>
<evidence type="ECO:0000256" key="8">
    <source>
        <dbReference type="PROSITE-ProRule" id="PRU01360"/>
    </source>
</evidence>
<evidence type="ECO:0000256" key="2">
    <source>
        <dbReference type="ARBA" id="ARBA00022448"/>
    </source>
</evidence>
<comment type="subcellular location">
    <subcellularLocation>
        <location evidence="1 8">Cell outer membrane</location>
        <topology evidence="1 8">Multi-pass membrane protein</topology>
    </subcellularLocation>
</comment>
<name>A0A2S7IJY0_9BACT</name>
<dbReference type="AlphaFoldDB" id="A0A2S7IJY0"/>
<evidence type="ECO:0000313" key="13">
    <source>
        <dbReference type="Proteomes" id="UP000239590"/>
    </source>
</evidence>
<dbReference type="InterPro" id="IPR023996">
    <property type="entry name" value="TonB-dep_OMP_SusC/RagA"/>
</dbReference>
<evidence type="ECO:0000256" key="9">
    <source>
        <dbReference type="RuleBase" id="RU003357"/>
    </source>
</evidence>
<dbReference type="Gene3D" id="2.60.40.1120">
    <property type="entry name" value="Carboxypeptidase-like, regulatory domain"/>
    <property type="match status" value="1"/>
</dbReference>
<dbReference type="SUPFAM" id="SSF49464">
    <property type="entry name" value="Carboxypeptidase regulatory domain-like"/>
    <property type="match status" value="1"/>
</dbReference>
<dbReference type="OrthoDB" id="9768177at2"/>
<keyword evidence="7 8" id="KW-0998">Cell outer membrane</keyword>
<protein>
    <submittedName>
        <fullName evidence="12">SusC/RagA family TonB-linked outer membrane protein</fullName>
    </submittedName>
</protein>
<dbReference type="InterPro" id="IPR000531">
    <property type="entry name" value="Beta-barrel_TonB"/>
</dbReference>
<dbReference type="Pfam" id="PF13715">
    <property type="entry name" value="CarbopepD_reg_2"/>
    <property type="match status" value="1"/>
</dbReference>
<dbReference type="InterPro" id="IPR012910">
    <property type="entry name" value="Plug_dom"/>
</dbReference>
<keyword evidence="2 8" id="KW-0813">Transport</keyword>
<evidence type="ECO:0000256" key="5">
    <source>
        <dbReference type="ARBA" id="ARBA00023077"/>
    </source>
</evidence>
<evidence type="ECO:0000256" key="3">
    <source>
        <dbReference type="ARBA" id="ARBA00022452"/>
    </source>
</evidence>